<dbReference type="Gene3D" id="3.90.190.10">
    <property type="entry name" value="Protein tyrosine phosphatase superfamily"/>
    <property type="match status" value="1"/>
</dbReference>
<geneLocation type="plasmid" evidence="2 4">
    <name>pMP1046A</name>
</geneLocation>
<sequence>MEQKPLLLDIKHGFNFRDLGSYKTLDGRKIKKHKILRSANLAYLSERDINYLDDYGLRYDVDFRSISEKEVEPDRISNNVHYHFNPVFSEDETRSTKKDQETRYKTYSKIKNAGFEDMLKAYKDIVLTDGAKKAYRQFFDLLLANDKENEALLFHCTAGKDRTGMGAVYLLTALGVDSKIIHQDYLASNIYTETVRAKKIADVSGMGPVMSANIKALFEVNEAYLNHALQLMKDNFGGINNYLHTELKLNEQEVSDLRKIYLTDK</sequence>
<dbReference type="AlphaFoldDB" id="A0A089QEL1"/>
<dbReference type="Proteomes" id="UP001213566">
    <property type="component" value="Unassembled WGS sequence"/>
</dbReference>
<organism evidence="2 4">
    <name type="scientific">Ligilactobacillus salivarius</name>
    <dbReference type="NCBI Taxonomy" id="1624"/>
    <lineage>
        <taxon>Bacteria</taxon>
        <taxon>Bacillati</taxon>
        <taxon>Bacillota</taxon>
        <taxon>Bacilli</taxon>
        <taxon>Lactobacillales</taxon>
        <taxon>Lactobacillaceae</taxon>
        <taxon>Ligilactobacillus</taxon>
    </lineage>
</organism>
<evidence type="ECO:0000256" key="1">
    <source>
        <dbReference type="ARBA" id="ARBA00009580"/>
    </source>
</evidence>
<dbReference type="RefSeq" id="WP_044005723.1">
    <property type="nucleotide sequence ID" value="NZ_CP007647.1"/>
</dbReference>
<dbReference type="Proteomes" id="UP000029488">
    <property type="component" value="Plasmid pMP1046A"/>
</dbReference>
<dbReference type="InterPro" id="IPR029021">
    <property type="entry name" value="Prot-tyrosine_phosphatase-like"/>
</dbReference>
<evidence type="ECO:0000313" key="2">
    <source>
        <dbReference type="EMBL" id="AIR11524.1"/>
    </source>
</evidence>
<dbReference type="InterPro" id="IPR016130">
    <property type="entry name" value="Tyr_Pase_AS"/>
</dbReference>
<dbReference type="PROSITE" id="PS00383">
    <property type="entry name" value="TYR_PHOSPHATASE_1"/>
    <property type="match status" value="1"/>
</dbReference>
<dbReference type="PANTHER" id="PTHR31126:SF1">
    <property type="entry name" value="TYROSINE SPECIFIC PROTEIN PHOSPHATASES DOMAIN-CONTAINING PROTEIN"/>
    <property type="match status" value="1"/>
</dbReference>
<protein>
    <submittedName>
        <fullName evidence="2">Protein tyrosine phosphatase</fullName>
    </submittedName>
    <submittedName>
        <fullName evidence="3">Tyrosine-protein phosphatase</fullName>
    </submittedName>
</protein>
<dbReference type="PANTHER" id="PTHR31126">
    <property type="entry name" value="TYROSINE-PROTEIN PHOSPHATASE"/>
    <property type="match status" value="1"/>
</dbReference>
<dbReference type="Pfam" id="PF13350">
    <property type="entry name" value="Y_phosphatase3"/>
    <property type="match status" value="1"/>
</dbReference>
<accession>A0A089QEL1</accession>
<dbReference type="InterPro" id="IPR026893">
    <property type="entry name" value="Tyr/Ser_Pase_IphP-type"/>
</dbReference>
<reference evidence="3" key="2">
    <citation type="submission" date="2023-02" db="EMBL/GenBank/DDBJ databases">
        <title>Draft Whole-Genome Sequences of competitive exclusion Lactobacillus salivarius strains for Poultry.</title>
        <authorList>
            <person name="Ma L.M."/>
            <person name="Lopez-Guerra N."/>
            <person name="Zhang G."/>
        </authorList>
    </citation>
    <scope>NUCLEOTIDE SEQUENCE</scope>
    <source>
        <strain evidence="3">Salm-9</strain>
    </source>
</reference>
<dbReference type="SUPFAM" id="SSF52799">
    <property type="entry name" value="(Phosphotyrosine protein) phosphatases II"/>
    <property type="match status" value="1"/>
</dbReference>
<dbReference type="KEGG" id="lsj:LSJ_2112c"/>
<name>A0A089QEL1_9LACO</name>
<comment type="similarity">
    <text evidence="1">Belongs to the protein-tyrosine phosphatase family.</text>
</comment>
<dbReference type="GO" id="GO:0004721">
    <property type="term" value="F:phosphoprotein phosphatase activity"/>
    <property type="evidence" value="ECO:0007669"/>
    <property type="project" value="InterPro"/>
</dbReference>
<reference evidence="2 4" key="1">
    <citation type="journal article" date="2014" name="BMC Genomics">
        <title>Unusual genome complexity in Lactobacillus salivarius JCM1046.</title>
        <authorList>
            <person name="Raftis E.J."/>
            <person name="Forde B.M."/>
            <person name="Claesson M.J."/>
            <person name="O'Toole P.W."/>
        </authorList>
    </citation>
    <scope>NUCLEOTIDE SEQUENCE [LARGE SCALE GENOMIC DNA]</scope>
    <source>
        <strain evidence="2 4">JCM1046</strain>
        <plasmid evidence="2 4">pMP1046A</plasmid>
    </source>
</reference>
<proteinExistence type="inferred from homology"/>
<dbReference type="EMBL" id="CP007647">
    <property type="protein sequence ID" value="AIR11524.1"/>
    <property type="molecule type" value="Genomic_DNA"/>
</dbReference>
<gene>
    <name evidence="2" type="ORF">LSJ_2112c</name>
    <name evidence="3" type="ORF">PV940_08440</name>
</gene>
<keyword evidence="2" id="KW-0614">Plasmid</keyword>
<evidence type="ECO:0000313" key="3">
    <source>
        <dbReference type="EMBL" id="MDF4187037.1"/>
    </source>
</evidence>
<evidence type="ECO:0000313" key="4">
    <source>
        <dbReference type="Proteomes" id="UP000029488"/>
    </source>
</evidence>
<dbReference type="EMBL" id="JARKHV010000013">
    <property type="protein sequence ID" value="MDF4187037.1"/>
    <property type="molecule type" value="Genomic_DNA"/>
</dbReference>